<gene>
    <name evidence="1" type="ORF">JE024_02745</name>
</gene>
<name>A0ABS2ULT3_9ACTN</name>
<keyword evidence="2" id="KW-1185">Reference proteome</keyword>
<organism evidence="1 2">
    <name type="scientific">Streptomyces zhihengii</name>
    <dbReference type="NCBI Taxonomy" id="1818004"/>
    <lineage>
        <taxon>Bacteria</taxon>
        <taxon>Bacillati</taxon>
        <taxon>Actinomycetota</taxon>
        <taxon>Actinomycetes</taxon>
        <taxon>Kitasatosporales</taxon>
        <taxon>Streptomycetaceae</taxon>
        <taxon>Streptomyces</taxon>
    </lineage>
</organism>
<evidence type="ECO:0000313" key="2">
    <source>
        <dbReference type="Proteomes" id="UP000664109"/>
    </source>
</evidence>
<comment type="caution">
    <text evidence="1">The sequence shown here is derived from an EMBL/GenBank/DDBJ whole genome shotgun (WGS) entry which is preliminary data.</text>
</comment>
<protein>
    <recommendedName>
        <fullName evidence="3">Nodulation protein S (NodS)</fullName>
    </recommendedName>
</protein>
<dbReference type="InterPro" id="IPR029063">
    <property type="entry name" value="SAM-dependent_MTases_sf"/>
</dbReference>
<dbReference type="SUPFAM" id="SSF53335">
    <property type="entry name" value="S-adenosyl-L-methionine-dependent methyltransferases"/>
    <property type="match status" value="1"/>
</dbReference>
<dbReference type="Gene3D" id="3.40.50.150">
    <property type="entry name" value="Vaccinia Virus protein VP39"/>
    <property type="match status" value="1"/>
</dbReference>
<dbReference type="EMBL" id="JAFEJA010000001">
    <property type="protein sequence ID" value="MBM9617670.1"/>
    <property type="molecule type" value="Genomic_DNA"/>
</dbReference>
<reference evidence="1 2" key="1">
    <citation type="journal article" date="2016" name="Arch. Microbiol.">
        <title>Streptomyces zhihengii sp. nov., isolated from rhizospheric soil of Psammosilene tunicoides.</title>
        <authorList>
            <person name="Huang M.J."/>
            <person name="Fei J.J."/>
            <person name="Salam N."/>
            <person name="Kim C.J."/>
            <person name="Hozzein W.N."/>
            <person name="Xiao M."/>
            <person name="Huang H.Q."/>
            <person name="Li W.J."/>
        </authorList>
    </citation>
    <scope>NUCLEOTIDE SEQUENCE [LARGE SCALE GENOMIC DNA]</scope>
    <source>
        <strain evidence="1 2">YIM T102</strain>
    </source>
</reference>
<dbReference type="Proteomes" id="UP000664109">
    <property type="component" value="Unassembled WGS sequence"/>
</dbReference>
<evidence type="ECO:0000313" key="1">
    <source>
        <dbReference type="EMBL" id="MBM9617670.1"/>
    </source>
</evidence>
<accession>A0ABS2ULT3</accession>
<proteinExistence type="predicted"/>
<evidence type="ECO:0008006" key="3">
    <source>
        <dbReference type="Google" id="ProtNLM"/>
    </source>
</evidence>
<dbReference type="RefSeq" id="WP_205372025.1">
    <property type="nucleotide sequence ID" value="NZ_JAFEJA010000001.1"/>
</dbReference>
<sequence>MNDILVVLRAEDAVVDFLSLLAPAGGTAARVLLCDTGETLSFAAGTGSAERLTALAARVRPADGSAASPGTADLTERLRRLGADGGTRVWTHSPADTRRSRGRVGRDTALAADTLGLPVRHAVGHSPYLQFVSDLDHPLGRRECAAKLRFVNTHCAHLLDSDSPEHLLTTGRVPATERFFASGAEERERLYALMASLDDEAAAVPDPWEFATSPYEQRRLDATTAWVARTLAPGDGRLVEVGACEGALTARLLDKGYGVAATEPNPAFRERLARQVRSDRLGVHAHGLEDLAGGGNGGGAGGGGLPGAAYLLIEMLYYGQDPGLLDTLPTDLVLVALEPEALDTRLRPWLDGNGVWECTDETVLVRPALEAVCGGRAHLRKRGSTGLVLRRRA</sequence>